<dbReference type="PANTHER" id="PTHR23501">
    <property type="entry name" value="MAJOR FACILITATOR SUPERFAMILY"/>
    <property type="match status" value="1"/>
</dbReference>
<evidence type="ECO:0000256" key="4">
    <source>
        <dbReference type="ARBA" id="ARBA00023136"/>
    </source>
</evidence>
<dbReference type="Proteomes" id="UP001229244">
    <property type="component" value="Unassembled WGS sequence"/>
</dbReference>
<feature type="transmembrane region" description="Helical" evidence="5">
    <location>
        <begin position="474"/>
        <end position="494"/>
    </location>
</feature>
<evidence type="ECO:0000259" key="6">
    <source>
        <dbReference type="PROSITE" id="PS50850"/>
    </source>
</evidence>
<feature type="domain" description="Major facilitator superfamily (MFS) profile" evidence="6">
    <location>
        <begin position="26"/>
        <end position="501"/>
    </location>
</feature>
<feature type="transmembrane region" description="Helical" evidence="5">
    <location>
        <begin position="344"/>
        <end position="363"/>
    </location>
</feature>
<name>A0AAE3VSC6_9HYPH</name>
<protein>
    <submittedName>
        <fullName evidence="7">EmrB/QacA subfamily drug resistance transporter</fullName>
    </submittedName>
</protein>
<evidence type="ECO:0000313" key="8">
    <source>
        <dbReference type="Proteomes" id="UP001229244"/>
    </source>
</evidence>
<dbReference type="InterPro" id="IPR011701">
    <property type="entry name" value="MFS"/>
</dbReference>
<dbReference type="PANTHER" id="PTHR23501:SF197">
    <property type="entry name" value="COMD"/>
    <property type="match status" value="1"/>
</dbReference>
<feature type="transmembrane region" description="Helical" evidence="5">
    <location>
        <begin position="22"/>
        <end position="48"/>
    </location>
</feature>
<dbReference type="Pfam" id="PF07690">
    <property type="entry name" value="MFS_1"/>
    <property type="match status" value="1"/>
</dbReference>
<evidence type="ECO:0000313" key="7">
    <source>
        <dbReference type="EMBL" id="MDQ0317302.1"/>
    </source>
</evidence>
<dbReference type="PRINTS" id="PR01036">
    <property type="entry name" value="TCRTETB"/>
</dbReference>
<feature type="transmembrane region" description="Helical" evidence="5">
    <location>
        <begin position="149"/>
        <end position="168"/>
    </location>
</feature>
<dbReference type="EMBL" id="JAUSUL010000005">
    <property type="protein sequence ID" value="MDQ0317302.1"/>
    <property type="molecule type" value="Genomic_DNA"/>
</dbReference>
<feature type="transmembrane region" description="Helical" evidence="5">
    <location>
        <begin position="208"/>
        <end position="229"/>
    </location>
</feature>
<feature type="transmembrane region" description="Helical" evidence="5">
    <location>
        <begin position="279"/>
        <end position="304"/>
    </location>
</feature>
<dbReference type="SUPFAM" id="SSF103473">
    <property type="entry name" value="MFS general substrate transporter"/>
    <property type="match status" value="1"/>
</dbReference>
<dbReference type="GO" id="GO:0005886">
    <property type="term" value="C:plasma membrane"/>
    <property type="evidence" value="ECO:0007669"/>
    <property type="project" value="TreeGrafter"/>
</dbReference>
<dbReference type="Gene3D" id="1.20.1720.10">
    <property type="entry name" value="Multidrug resistance protein D"/>
    <property type="match status" value="1"/>
</dbReference>
<sequence length="501" mass="52560">MTNPTPRPDIAQPPGEAEARRAFFAIFPALILPIFLAVVDQTIVATALPAIAASMGEVDRLSWVVVSYLVAATICAPVYGRLGDHFGRRRLMFVALAVYMCASLLCAVSWSIEMLTLARVLQGFGGGGLMTLAQAIVGETVAPRERARYQGYIATVAVTSSTFGPVAGGLLTQYFGWQSVFLINLPLGVLAGLLALRLPKSKPSDDVIRFDGIGLFWFAAFISAVLIMLEQAEGIFLGQWGLPAGLFVVAVLAVVFLIRREHRTSDPLLPLSILRKPAVWRADCLAVCHGGMLVSLITFLPFYLRVAHGTSASSTGLLLLPLTAGIGLGSMVTGRIVGRTGKTAIFPSVGLTCAVVVLVFLALTAEHLTAGELSVVFGVLSISLGTVMGVVQLTVQMGSGTRQLGAGAATVQFSRSLGAAAGTALVGTVLFSTLAISNPQAGAAFAELVQAGPEALASIPADQRVVIEQGLEAAFRNAFLCIGGFALIAAWLAWTLPLRRV</sequence>
<dbReference type="PROSITE" id="PS00217">
    <property type="entry name" value="SUGAR_TRANSPORT_2"/>
    <property type="match status" value="1"/>
</dbReference>
<dbReference type="Gene3D" id="1.20.1250.20">
    <property type="entry name" value="MFS general substrate transporter like domains"/>
    <property type="match status" value="1"/>
</dbReference>
<dbReference type="AlphaFoldDB" id="A0AAE3VSC6"/>
<dbReference type="RefSeq" id="WP_306887219.1">
    <property type="nucleotide sequence ID" value="NZ_JAUSUL010000005.1"/>
</dbReference>
<feature type="transmembrane region" description="Helical" evidence="5">
    <location>
        <begin position="375"/>
        <end position="395"/>
    </location>
</feature>
<comment type="caution">
    <text evidence="7">The sequence shown here is derived from an EMBL/GenBank/DDBJ whole genome shotgun (WGS) entry which is preliminary data.</text>
</comment>
<feature type="transmembrane region" description="Helical" evidence="5">
    <location>
        <begin position="416"/>
        <end position="436"/>
    </location>
</feature>
<feature type="transmembrane region" description="Helical" evidence="5">
    <location>
        <begin position="118"/>
        <end position="137"/>
    </location>
</feature>
<evidence type="ECO:0000256" key="2">
    <source>
        <dbReference type="ARBA" id="ARBA00022692"/>
    </source>
</evidence>
<dbReference type="InterPro" id="IPR036259">
    <property type="entry name" value="MFS_trans_sf"/>
</dbReference>
<organism evidence="7 8">
    <name type="scientific">Amorphus orientalis</name>
    <dbReference type="NCBI Taxonomy" id="649198"/>
    <lineage>
        <taxon>Bacteria</taxon>
        <taxon>Pseudomonadati</taxon>
        <taxon>Pseudomonadota</taxon>
        <taxon>Alphaproteobacteria</taxon>
        <taxon>Hyphomicrobiales</taxon>
        <taxon>Amorphaceae</taxon>
        <taxon>Amorphus</taxon>
    </lineage>
</organism>
<evidence type="ECO:0000256" key="3">
    <source>
        <dbReference type="ARBA" id="ARBA00022989"/>
    </source>
</evidence>
<feature type="transmembrane region" description="Helical" evidence="5">
    <location>
        <begin position="174"/>
        <end position="196"/>
    </location>
</feature>
<comment type="subcellular location">
    <subcellularLocation>
        <location evidence="1">Membrane</location>
        <topology evidence="1">Multi-pass membrane protein</topology>
    </subcellularLocation>
</comment>
<feature type="transmembrane region" description="Helical" evidence="5">
    <location>
        <begin position="60"/>
        <end position="79"/>
    </location>
</feature>
<keyword evidence="4 5" id="KW-0472">Membrane</keyword>
<feature type="transmembrane region" description="Helical" evidence="5">
    <location>
        <begin position="235"/>
        <end position="258"/>
    </location>
</feature>
<dbReference type="InterPro" id="IPR005829">
    <property type="entry name" value="Sugar_transporter_CS"/>
</dbReference>
<evidence type="ECO:0000256" key="5">
    <source>
        <dbReference type="SAM" id="Phobius"/>
    </source>
</evidence>
<gene>
    <name evidence="7" type="ORF">J2S73_003786</name>
</gene>
<dbReference type="GO" id="GO:0022857">
    <property type="term" value="F:transmembrane transporter activity"/>
    <property type="evidence" value="ECO:0007669"/>
    <property type="project" value="InterPro"/>
</dbReference>
<keyword evidence="8" id="KW-1185">Reference proteome</keyword>
<dbReference type="PROSITE" id="PS50850">
    <property type="entry name" value="MFS"/>
    <property type="match status" value="1"/>
</dbReference>
<proteinExistence type="predicted"/>
<feature type="transmembrane region" description="Helical" evidence="5">
    <location>
        <begin position="91"/>
        <end position="112"/>
    </location>
</feature>
<keyword evidence="3 5" id="KW-1133">Transmembrane helix</keyword>
<dbReference type="InterPro" id="IPR020846">
    <property type="entry name" value="MFS_dom"/>
</dbReference>
<feature type="transmembrane region" description="Helical" evidence="5">
    <location>
        <begin position="316"/>
        <end position="337"/>
    </location>
</feature>
<keyword evidence="2 5" id="KW-0812">Transmembrane</keyword>
<evidence type="ECO:0000256" key="1">
    <source>
        <dbReference type="ARBA" id="ARBA00004141"/>
    </source>
</evidence>
<reference evidence="7" key="1">
    <citation type="submission" date="2023-07" db="EMBL/GenBank/DDBJ databases">
        <title>Genomic Encyclopedia of Type Strains, Phase IV (KMG-IV): sequencing the most valuable type-strain genomes for metagenomic binning, comparative biology and taxonomic classification.</title>
        <authorList>
            <person name="Goeker M."/>
        </authorList>
    </citation>
    <scope>NUCLEOTIDE SEQUENCE</scope>
    <source>
        <strain evidence="7">DSM 21202</strain>
    </source>
</reference>
<accession>A0AAE3VSC6</accession>